<dbReference type="EMBL" id="LR797078">
    <property type="protein sequence ID" value="CAB4185513.1"/>
    <property type="molecule type" value="Genomic_DNA"/>
</dbReference>
<organism evidence="1">
    <name type="scientific">uncultured Caudovirales phage</name>
    <dbReference type="NCBI Taxonomy" id="2100421"/>
    <lineage>
        <taxon>Viruses</taxon>
        <taxon>Duplodnaviria</taxon>
        <taxon>Heunggongvirae</taxon>
        <taxon>Uroviricota</taxon>
        <taxon>Caudoviricetes</taxon>
        <taxon>Peduoviridae</taxon>
        <taxon>Maltschvirus</taxon>
        <taxon>Maltschvirus maltsch</taxon>
    </lineage>
</organism>
<evidence type="ECO:0000313" key="1">
    <source>
        <dbReference type="EMBL" id="CAB4185513.1"/>
    </source>
</evidence>
<name>A0A6J5QM62_9CAUD</name>
<reference evidence="1" key="1">
    <citation type="submission" date="2020-05" db="EMBL/GenBank/DDBJ databases">
        <authorList>
            <person name="Chiriac C."/>
            <person name="Salcher M."/>
            <person name="Ghai R."/>
            <person name="Kavagutti S V."/>
        </authorList>
    </citation>
    <scope>NUCLEOTIDE SEQUENCE</scope>
</reference>
<protein>
    <submittedName>
        <fullName evidence="1">Uncharacterized protein</fullName>
    </submittedName>
</protein>
<accession>A0A6J5QM62</accession>
<sequence>MPSKVRPPKTRAQLDRVNLLNRQKRARKAVCIEGLRRCSYPECTTILSRFNSRDICAPHERLTARSTTPSLFNCDF</sequence>
<gene>
    <name evidence="1" type="ORF">UFOVP1130_67</name>
</gene>
<proteinExistence type="predicted"/>